<gene>
    <name evidence="2" type="ORF">NDU88_006186</name>
</gene>
<sequence>MRPDSCLLTSRRPDWKPPASPVATGADNARLVLGLKRHPMLRAVDHTLRRLGPEVALEKAAYRLLQ</sequence>
<evidence type="ECO:0000313" key="3">
    <source>
        <dbReference type="Proteomes" id="UP001066276"/>
    </source>
</evidence>
<proteinExistence type="predicted"/>
<reference evidence="2" key="1">
    <citation type="journal article" date="2022" name="bioRxiv">
        <title>Sequencing and chromosome-scale assembly of the giantPleurodeles waltlgenome.</title>
        <authorList>
            <person name="Brown T."/>
            <person name="Elewa A."/>
            <person name="Iarovenko S."/>
            <person name="Subramanian E."/>
            <person name="Araus A.J."/>
            <person name="Petzold A."/>
            <person name="Susuki M."/>
            <person name="Suzuki K.-i.T."/>
            <person name="Hayashi T."/>
            <person name="Toyoda A."/>
            <person name="Oliveira C."/>
            <person name="Osipova E."/>
            <person name="Leigh N.D."/>
            <person name="Simon A."/>
            <person name="Yun M.H."/>
        </authorList>
    </citation>
    <scope>NUCLEOTIDE SEQUENCE</scope>
    <source>
        <strain evidence="2">20211129_DDA</strain>
        <tissue evidence="2">Liver</tissue>
    </source>
</reference>
<keyword evidence="3" id="KW-1185">Reference proteome</keyword>
<name>A0AAV7WZZ2_PLEWA</name>
<protein>
    <submittedName>
        <fullName evidence="2">Uncharacterized protein</fullName>
    </submittedName>
</protein>
<feature type="region of interest" description="Disordered" evidence="1">
    <location>
        <begin position="1"/>
        <end position="22"/>
    </location>
</feature>
<organism evidence="2 3">
    <name type="scientific">Pleurodeles waltl</name>
    <name type="common">Iberian ribbed newt</name>
    <dbReference type="NCBI Taxonomy" id="8319"/>
    <lineage>
        <taxon>Eukaryota</taxon>
        <taxon>Metazoa</taxon>
        <taxon>Chordata</taxon>
        <taxon>Craniata</taxon>
        <taxon>Vertebrata</taxon>
        <taxon>Euteleostomi</taxon>
        <taxon>Amphibia</taxon>
        <taxon>Batrachia</taxon>
        <taxon>Caudata</taxon>
        <taxon>Salamandroidea</taxon>
        <taxon>Salamandridae</taxon>
        <taxon>Pleurodelinae</taxon>
        <taxon>Pleurodeles</taxon>
    </lineage>
</organism>
<evidence type="ECO:0000256" key="1">
    <source>
        <dbReference type="SAM" id="MobiDB-lite"/>
    </source>
</evidence>
<accession>A0AAV7WZZ2</accession>
<evidence type="ECO:0000313" key="2">
    <source>
        <dbReference type="EMBL" id="KAJ1218608.1"/>
    </source>
</evidence>
<comment type="caution">
    <text evidence="2">The sequence shown here is derived from an EMBL/GenBank/DDBJ whole genome shotgun (WGS) entry which is preliminary data.</text>
</comment>
<dbReference type="AlphaFoldDB" id="A0AAV7WZZ2"/>
<dbReference type="EMBL" id="JANPWB010000001">
    <property type="protein sequence ID" value="KAJ1218608.1"/>
    <property type="molecule type" value="Genomic_DNA"/>
</dbReference>
<dbReference type="Proteomes" id="UP001066276">
    <property type="component" value="Chromosome 1_1"/>
</dbReference>